<dbReference type="InterPro" id="IPR006068">
    <property type="entry name" value="ATPase_P-typ_cation-transptr_C"/>
</dbReference>
<dbReference type="SUPFAM" id="SSF81653">
    <property type="entry name" value="Calcium ATPase, transduction domain A"/>
    <property type="match status" value="1"/>
</dbReference>
<dbReference type="Gene3D" id="3.40.50.1000">
    <property type="entry name" value="HAD superfamily/HAD-like"/>
    <property type="match status" value="1"/>
</dbReference>
<dbReference type="AlphaFoldDB" id="A0A2M6WAN7"/>
<dbReference type="InterPro" id="IPR050510">
    <property type="entry name" value="Cation_transp_ATPase_P-type"/>
</dbReference>
<evidence type="ECO:0000256" key="9">
    <source>
        <dbReference type="ARBA" id="ARBA00023136"/>
    </source>
</evidence>
<dbReference type="SUPFAM" id="SSF81660">
    <property type="entry name" value="Metal cation-transporting ATPase, ATP-binding domain N"/>
    <property type="match status" value="1"/>
</dbReference>
<evidence type="ECO:0000313" key="12">
    <source>
        <dbReference type="EMBL" id="PIT89735.1"/>
    </source>
</evidence>
<dbReference type="InterPro" id="IPR023214">
    <property type="entry name" value="HAD_sf"/>
</dbReference>
<dbReference type="InterPro" id="IPR036412">
    <property type="entry name" value="HAD-like_sf"/>
</dbReference>
<dbReference type="GO" id="GO:0005524">
    <property type="term" value="F:ATP binding"/>
    <property type="evidence" value="ECO:0007669"/>
    <property type="project" value="UniProtKB-KW"/>
</dbReference>
<dbReference type="PRINTS" id="PR00121">
    <property type="entry name" value="NAKATPASE"/>
</dbReference>
<dbReference type="GO" id="GO:0005886">
    <property type="term" value="C:plasma membrane"/>
    <property type="evidence" value="ECO:0007669"/>
    <property type="project" value="UniProtKB-SubCell"/>
</dbReference>
<dbReference type="SUPFAM" id="SSF81665">
    <property type="entry name" value="Calcium ATPase, transmembrane domain M"/>
    <property type="match status" value="1"/>
</dbReference>
<comment type="caution">
    <text evidence="12">The sequence shown here is derived from an EMBL/GenBank/DDBJ whole genome shotgun (WGS) entry which is preliminary data.</text>
</comment>
<dbReference type="InterPro" id="IPR008250">
    <property type="entry name" value="ATPase_P-typ_transduc_dom_A_sf"/>
</dbReference>
<dbReference type="InterPro" id="IPR004014">
    <property type="entry name" value="ATPase_P-typ_cation-transptr_N"/>
</dbReference>
<accession>A0A2M6WAN7</accession>
<dbReference type="InterPro" id="IPR018303">
    <property type="entry name" value="ATPase_P-typ_P_site"/>
</dbReference>
<keyword evidence="7" id="KW-1278">Translocase</keyword>
<keyword evidence="9 10" id="KW-0472">Membrane</keyword>
<dbReference type="Pfam" id="PF00689">
    <property type="entry name" value="Cation_ATPase_C"/>
    <property type="match status" value="1"/>
</dbReference>
<dbReference type="SFLD" id="SFLDG00002">
    <property type="entry name" value="C1.7:_P-type_atpase_like"/>
    <property type="match status" value="1"/>
</dbReference>
<evidence type="ECO:0000256" key="6">
    <source>
        <dbReference type="ARBA" id="ARBA00022840"/>
    </source>
</evidence>
<protein>
    <recommendedName>
        <fullName evidence="11">Cation-transporting P-type ATPase N-terminal domain-containing protein</fullName>
    </recommendedName>
</protein>
<feature type="domain" description="Cation-transporting P-type ATPase N-terminal" evidence="11">
    <location>
        <begin position="18"/>
        <end position="91"/>
    </location>
</feature>
<keyword evidence="5" id="KW-0547">Nucleotide-binding</keyword>
<name>A0A2M6WAN7_9BACT</name>
<dbReference type="Pfam" id="PF13246">
    <property type="entry name" value="Cation_ATPase"/>
    <property type="match status" value="1"/>
</dbReference>
<feature type="transmembrane region" description="Helical" evidence="10">
    <location>
        <begin position="95"/>
        <end position="111"/>
    </location>
</feature>
<dbReference type="Gene3D" id="2.70.150.10">
    <property type="entry name" value="Calcium-transporting ATPase, cytoplasmic transduction domain A"/>
    <property type="match status" value="1"/>
</dbReference>
<comment type="subcellular location">
    <subcellularLocation>
        <location evidence="1">Cell membrane</location>
        <topology evidence="1">Multi-pass membrane protein</topology>
    </subcellularLocation>
</comment>
<gene>
    <name evidence="12" type="ORF">COU23_02530</name>
</gene>
<feature type="transmembrane region" description="Helical" evidence="10">
    <location>
        <begin position="258"/>
        <end position="277"/>
    </location>
</feature>
<dbReference type="PANTHER" id="PTHR43294">
    <property type="entry name" value="SODIUM/POTASSIUM-TRANSPORTING ATPASE SUBUNIT ALPHA"/>
    <property type="match status" value="1"/>
</dbReference>
<feature type="transmembrane region" description="Helical" evidence="10">
    <location>
        <begin position="881"/>
        <end position="905"/>
    </location>
</feature>
<dbReference type="InterPro" id="IPR023299">
    <property type="entry name" value="ATPase_P-typ_cyto_dom_N"/>
</dbReference>
<evidence type="ECO:0000256" key="2">
    <source>
        <dbReference type="ARBA" id="ARBA00005675"/>
    </source>
</evidence>
<dbReference type="Pfam" id="PF00690">
    <property type="entry name" value="Cation_ATPase_N"/>
    <property type="match status" value="1"/>
</dbReference>
<keyword evidence="3" id="KW-1003">Cell membrane</keyword>
<evidence type="ECO:0000256" key="10">
    <source>
        <dbReference type="SAM" id="Phobius"/>
    </source>
</evidence>
<dbReference type="Pfam" id="PF00122">
    <property type="entry name" value="E1-E2_ATPase"/>
    <property type="match status" value="1"/>
</dbReference>
<dbReference type="GO" id="GO:0016887">
    <property type="term" value="F:ATP hydrolysis activity"/>
    <property type="evidence" value="ECO:0007669"/>
    <property type="project" value="InterPro"/>
</dbReference>
<dbReference type="InterPro" id="IPR001757">
    <property type="entry name" value="P_typ_ATPase"/>
</dbReference>
<dbReference type="PRINTS" id="PR00119">
    <property type="entry name" value="CATATPASE"/>
</dbReference>
<evidence type="ECO:0000313" key="13">
    <source>
        <dbReference type="Proteomes" id="UP000231464"/>
    </source>
</evidence>
<keyword evidence="6" id="KW-0067">ATP-binding</keyword>
<dbReference type="NCBIfam" id="TIGR01494">
    <property type="entry name" value="ATPase_P-type"/>
    <property type="match status" value="2"/>
</dbReference>
<evidence type="ECO:0000256" key="8">
    <source>
        <dbReference type="ARBA" id="ARBA00022989"/>
    </source>
</evidence>
<feature type="transmembrane region" description="Helical" evidence="10">
    <location>
        <begin position="71"/>
        <end position="89"/>
    </location>
</feature>
<evidence type="ECO:0000259" key="11">
    <source>
        <dbReference type="SMART" id="SM00831"/>
    </source>
</evidence>
<dbReference type="Proteomes" id="UP000231464">
    <property type="component" value="Unassembled WGS sequence"/>
</dbReference>
<proteinExistence type="inferred from homology"/>
<dbReference type="InterPro" id="IPR044492">
    <property type="entry name" value="P_typ_ATPase_HD_dom"/>
</dbReference>
<feature type="transmembrane region" description="Helical" evidence="10">
    <location>
        <begin position="289"/>
        <end position="310"/>
    </location>
</feature>
<organism evidence="12 13">
    <name type="scientific">Candidatus Kuenenbacteria bacterium CG10_big_fil_rev_8_21_14_0_10_36_11</name>
    <dbReference type="NCBI Taxonomy" id="1974618"/>
    <lineage>
        <taxon>Bacteria</taxon>
        <taxon>Candidatus Kueneniibacteriota</taxon>
    </lineage>
</organism>
<feature type="transmembrane region" description="Helical" evidence="10">
    <location>
        <begin position="782"/>
        <end position="803"/>
    </location>
</feature>
<sequence>MTNFLRPQKQSFFHPITKWWAFSLADTFKRLDATENGLTREEAHERQKKYGFNVLPTQRKNGPLIILKRQFNSPVIIVLLVAGVISFVMADFVDAGVIFLGVTVNLLVGFWQENKAEKALMALQKVTVTFAKALRNGREELMRSEELVSGDIIFVSPGDKIPADARLVKTEALKINEAVLTGESEERKKNLKILSPETILAERDNMIFKGTIVLSGSALAVVVETAAETEVGRIALLLKNVVEEPTPLQKKLGQLARFLTKLILIIVFIIFVIGLVFGRDFREIFTTSVALSVAAIPEGLAVVVTVILALGMQRILKHQALVRNLLGAEILGSTEVICVDKTGTITEGKMQVVKIITENNHFDWHENKELAMTEAEEQAFLLRIGVLCNDAKILVDADGTIQIVGEATEQALLLAGENFGLDKKELEKLYPRIDTIPFDSNYKFMMTLHRFSAEENIIYLKGALEKVLFFSNYIYSHHIKHHLELNAYRRGKIMEAYEKLSREGLRVLAVGYKKVNKEITGIARSVDPSAANVYQPMAEIYTNFIFVGLIGIKDPLRSHVKETIQLAEKAGIKTVIITGDNRYTAETIGKEAGLEISDGHILEGDELENMTETDLKAKVKDIKIYSRTTPEQKLKIVKAWQDNNAVVAMTGDGINDAPALKQANIGIALGGATDVAKEASDLILLNNNFATIIEAVNQGRIIFANIKKTVLYFLSDVFTEITLVILSLIFKWPLPVLASQIIWVNLIDDTLPALALTQDNEDGALDKNSMANREILDKENKILIMVISFLTALIMLFIFWIFYQNKAENLALARSVAFVFLGLDSLLYVFCVRNLKKPVWQTDFQKNKFLLAGVAIGIGLQMLAIYHSFFQEIFNTVSLNWWQWLVIIFANIIVIGVVEAVKWVFYKK</sequence>
<dbReference type="SUPFAM" id="SSF56784">
    <property type="entry name" value="HAD-like"/>
    <property type="match status" value="1"/>
</dbReference>
<dbReference type="InterPro" id="IPR059000">
    <property type="entry name" value="ATPase_P-type_domA"/>
</dbReference>
<dbReference type="SFLD" id="SFLDF00027">
    <property type="entry name" value="p-type_atpase"/>
    <property type="match status" value="1"/>
</dbReference>
<dbReference type="EMBL" id="PFBP01000039">
    <property type="protein sequence ID" value="PIT89735.1"/>
    <property type="molecule type" value="Genomic_DNA"/>
</dbReference>
<dbReference type="Gene3D" id="3.40.1110.10">
    <property type="entry name" value="Calcium-transporting ATPase, cytoplasmic domain N"/>
    <property type="match status" value="1"/>
</dbReference>
<feature type="transmembrane region" description="Helical" evidence="10">
    <location>
        <begin position="849"/>
        <end position="869"/>
    </location>
</feature>
<comment type="similarity">
    <text evidence="2">Belongs to the cation transport ATPase (P-type) (TC 3.A.3) family. Type IIA subfamily.</text>
</comment>
<dbReference type="PROSITE" id="PS00154">
    <property type="entry name" value="ATPASE_E1_E2"/>
    <property type="match status" value="1"/>
</dbReference>
<dbReference type="SFLD" id="SFLDS00003">
    <property type="entry name" value="Haloacid_Dehalogenase"/>
    <property type="match status" value="1"/>
</dbReference>
<dbReference type="InterPro" id="IPR023298">
    <property type="entry name" value="ATPase_P-typ_TM_dom_sf"/>
</dbReference>
<evidence type="ECO:0000256" key="7">
    <source>
        <dbReference type="ARBA" id="ARBA00022967"/>
    </source>
</evidence>
<reference evidence="13" key="1">
    <citation type="submission" date="2017-09" db="EMBL/GenBank/DDBJ databases">
        <title>Depth-based differentiation of microbial function through sediment-hosted aquifers and enrichment of novel symbionts in the deep terrestrial subsurface.</title>
        <authorList>
            <person name="Probst A.J."/>
            <person name="Ladd B."/>
            <person name="Jarett J.K."/>
            <person name="Geller-Mcgrath D.E."/>
            <person name="Sieber C.M.K."/>
            <person name="Emerson J.B."/>
            <person name="Anantharaman K."/>
            <person name="Thomas B.C."/>
            <person name="Malmstrom R."/>
            <person name="Stieglmeier M."/>
            <person name="Klingl A."/>
            <person name="Woyke T."/>
            <person name="Ryan C.M."/>
            <person name="Banfield J.F."/>
        </authorList>
    </citation>
    <scope>NUCLEOTIDE SEQUENCE [LARGE SCALE GENOMIC DNA]</scope>
</reference>
<feature type="transmembrane region" description="Helical" evidence="10">
    <location>
        <begin position="809"/>
        <end position="829"/>
    </location>
</feature>
<evidence type="ECO:0000256" key="1">
    <source>
        <dbReference type="ARBA" id="ARBA00004651"/>
    </source>
</evidence>
<dbReference type="Gene3D" id="1.20.1110.10">
    <property type="entry name" value="Calcium-transporting ATPase, transmembrane domain"/>
    <property type="match status" value="1"/>
</dbReference>
<keyword evidence="8 10" id="KW-1133">Transmembrane helix</keyword>
<dbReference type="PANTHER" id="PTHR43294:SF21">
    <property type="entry name" value="CATION TRANSPORTING ATPASE"/>
    <property type="match status" value="1"/>
</dbReference>
<dbReference type="SMART" id="SM00831">
    <property type="entry name" value="Cation_ATPase_N"/>
    <property type="match status" value="1"/>
</dbReference>
<dbReference type="Pfam" id="PF08282">
    <property type="entry name" value="Hydrolase_3"/>
    <property type="match status" value="1"/>
</dbReference>
<evidence type="ECO:0000256" key="5">
    <source>
        <dbReference type="ARBA" id="ARBA00022741"/>
    </source>
</evidence>
<keyword evidence="4 10" id="KW-0812">Transmembrane</keyword>
<evidence type="ECO:0000256" key="3">
    <source>
        <dbReference type="ARBA" id="ARBA00022475"/>
    </source>
</evidence>
<evidence type="ECO:0000256" key="4">
    <source>
        <dbReference type="ARBA" id="ARBA00022692"/>
    </source>
</evidence>